<evidence type="ECO:0000313" key="3">
    <source>
        <dbReference type="Proteomes" id="UP000671914"/>
    </source>
</evidence>
<dbReference type="SUPFAM" id="SSF47090">
    <property type="entry name" value="PGBD-like"/>
    <property type="match status" value="1"/>
</dbReference>
<gene>
    <name evidence="2" type="ORF">G127AT_08285</name>
</gene>
<name>A0A975IMP6_9MICO</name>
<evidence type="ECO:0000259" key="1">
    <source>
        <dbReference type="Pfam" id="PF01471"/>
    </source>
</evidence>
<dbReference type="Pfam" id="PF01471">
    <property type="entry name" value="PG_binding_1"/>
    <property type="match status" value="1"/>
</dbReference>
<dbReference type="EMBL" id="CP071696">
    <property type="protein sequence ID" value="QTX03379.1"/>
    <property type="molecule type" value="Genomic_DNA"/>
</dbReference>
<accession>A0A975IMP6</accession>
<dbReference type="InterPro" id="IPR036365">
    <property type="entry name" value="PGBD-like_sf"/>
</dbReference>
<dbReference type="AlphaFoldDB" id="A0A975IMP6"/>
<dbReference type="InterPro" id="IPR036366">
    <property type="entry name" value="PGBDSf"/>
</dbReference>
<evidence type="ECO:0000313" key="2">
    <source>
        <dbReference type="EMBL" id="QTX03379.1"/>
    </source>
</evidence>
<organism evidence="2 3">
    <name type="scientific">Agromyces archimandritae</name>
    <dbReference type="NCBI Taxonomy" id="2781962"/>
    <lineage>
        <taxon>Bacteria</taxon>
        <taxon>Bacillati</taxon>
        <taxon>Actinomycetota</taxon>
        <taxon>Actinomycetes</taxon>
        <taxon>Micrococcales</taxon>
        <taxon>Microbacteriaceae</taxon>
        <taxon>Agromyces</taxon>
    </lineage>
</organism>
<feature type="domain" description="Peptidoglycan binding-like" evidence="1">
    <location>
        <begin position="129"/>
        <end position="175"/>
    </location>
</feature>
<proteinExistence type="predicted"/>
<dbReference type="Gene3D" id="1.10.101.10">
    <property type="entry name" value="PGBD-like superfamily/PGBD"/>
    <property type="match status" value="1"/>
</dbReference>
<sequence>MPEGKDAKRRRWPAFAAVGVAVLLVGGVAGWAAAEVFAPRTDVIAESPFTFVELVEGEVGSSITLNTVAEWKRSPAGTNQAQGTVTAVRATGGDEVGQGGVLYEVDLRPVVAAAGATPAFRALSRGIEGADVAQLQTMLAALGFYDGEADGEFGAQTQAAARAWQESLGLDGDGTVRAGDLVFIPSLPARVTLDTEVVSRGALLTGGEAVVSGLSPEPVFTIPATVSQAAGMPAGTAVEITFENSVWSATVAGQTPSPDSGDQVDIALQGVDGAPVCGDECGLLPIEGQNLLSSRIITQETVRGIVAPSAALRSDADGAVSVIDEGGDAHPVRVVASARGMSVVEGVDAGIKVRIPASTAGAVE</sequence>
<dbReference type="Proteomes" id="UP000671914">
    <property type="component" value="Chromosome"/>
</dbReference>
<reference evidence="2" key="1">
    <citation type="submission" date="2021-03" db="EMBL/GenBank/DDBJ databases">
        <title>Agromyces archimandritus sp. nov., isolated from the cockroach Archimandrita tessellata.</title>
        <authorList>
            <person name="Guzman J."/>
            <person name="Ortuzar M."/>
            <person name="Poehlein A."/>
            <person name="Daniel R."/>
            <person name="Trujillo M."/>
            <person name="Vilcinskas A."/>
        </authorList>
    </citation>
    <scope>NUCLEOTIDE SEQUENCE</scope>
    <source>
        <strain evidence="2">G127AT</strain>
    </source>
</reference>
<dbReference type="InterPro" id="IPR002477">
    <property type="entry name" value="Peptidoglycan-bd-like"/>
</dbReference>
<dbReference type="RefSeq" id="WP_210895898.1">
    <property type="nucleotide sequence ID" value="NZ_CP071696.1"/>
</dbReference>
<dbReference type="KEGG" id="aarc:G127AT_08285"/>
<protein>
    <submittedName>
        <fullName evidence="2">Peptidoglycan-binding protein</fullName>
    </submittedName>
</protein>
<keyword evidence="3" id="KW-1185">Reference proteome</keyword>